<evidence type="ECO:0000313" key="2">
    <source>
        <dbReference type="EMBL" id="RXH91936.1"/>
    </source>
</evidence>
<reference evidence="2 3" key="1">
    <citation type="submission" date="2018-10" db="EMBL/GenBank/DDBJ databases">
        <title>A high-quality apple genome assembly.</title>
        <authorList>
            <person name="Hu J."/>
        </authorList>
    </citation>
    <scope>NUCLEOTIDE SEQUENCE [LARGE SCALE GENOMIC DNA]</scope>
    <source>
        <strain evidence="3">cv. HFTH1</strain>
        <tissue evidence="2">Young leaf</tissue>
    </source>
</reference>
<dbReference type="Gene3D" id="3.80.10.10">
    <property type="entry name" value="Ribonuclease Inhibitor"/>
    <property type="match status" value="1"/>
</dbReference>
<dbReference type="EMBL" id="RDQH01000334">
    <property type="protein sequence ID" value="RXH91936.1"/>
    <property type="molecule type" value="Genomic_DNA"/>
</dbReference>
<name>A0A498J9W9_MALDO</name>
<dbReference type="PANTHER" id="PTHR36766">
    <property type="entry name" value="PLANT BROAD-SPECTRUM MILDEW RESISTANCE PROTEIN RPW8"/>
    <property type="match status" value="1"/>
</dbReference>
<dbReference type="AlphaFoldDB" id="A0A498J9W9"/>
<dbReference type="SUPFAM" id="SSF52058">
    <property type="entry name" value="L domain-like"/>
    <property type="match status" value="1"/>
</dbReference>
<accession>A0A498J9W9</accession>
<keyword evidence="3" id="KW-1185">Reference proteome</keyword>
<keyword evidence="1" id="KW-0611">Plant defense</keyword>
<evidence type="ECO:0000313" key="3">
    <source>
        <dbReference type="Proteomes" id="UP000290289"/>
    </source>
</evidence>
<dbReference type="PANTHER" id="PTHR36766:SF70">
    <property type="entry name" value="DISEASE RESISTANCE PROTEIN RGA4"/>
    <property type="match status" value="1"/>
</dbReference>
<comment type="caution">
    <text evidence="2">The sequence shown here is derived from an EMBL/GenBank/DDBJ whole genome shotgun (WGS) entry which is preliminary data.</text>
</comment>
<evidence type="ECO:0000256" key="1">
    <source>
        <dbReference type="ARBA" id="ARBA00022821"/>
    </source>
</evidence>
<proteinExistence type="predicted"/>
<dbReference type="Proteomes" id="UP000290289">
    <property type="component" value="Chromosome 8"/>
</dbReference>
<dbReference type="GO" id="GO:0006952">
    <property type="term" value="P:defense response"/>
    <property type="evidence" value="ECO:0007669"/>
    <property type="project" value="UniProtKB-KW"/>
</dbReference>
<organism evidence="2 3">
    <name type="scientific">Malus domestica</name>
    <name type="common">Apple</name>
    <name type="synonym">Pyrus malus</name>
    <dbReference type="NCBI Taxonomy" id="3750"/>
    <lineage>
        <taxon>Eukaryota</taxon>
        <taxon>Viridiplantae</taxon>
        <taxon>Streptophyta</taxon>
        <taxon>Embryophyta</taxon>
        <taxon>Tracheophyta</taxon>
        <taxon>Spermatophyta</taxon>
        <taxon>Magnoliopsida</taxon>
        <taxon>eudicotyledons</taxon>
        <taxon>Gunneridae</taxon>
        <taxon>Pentapetalae</taxon>
        <taxon>rosids</taxon>
        <taxon>fabids</taxon>
        <taxon>Rosales</taxon>
        <taxon>Rosaceae</taxon>
        <taxon>Amygdaloideae</taxon>
        <taxon>Maleae</taxon>
        <taxon>Malus</taxon>
    </lineage>
</organism>
<dbReference type="InterPro" id="IPR032675">
    <property type="entry name" value="LRR_dom_sf"/>
</dbReference>
<protein>
    <submittedName>
        <fullName evidence="2">Uncharacterized protein</fullName>
    </submittedName>
</protein>
<gene>
    <name evidence="2" type="ORF">DVH24_020959</name>
</gene>
<sequence>MHTLLQSLQKLGVFGCPEVESFPHGGLPSNLRVLRLECCRKLAANRPLWGLTRLNSLRRLDIRFSEEDGEEMGCSFLEEGLLPATLTSLSISFHPNLTTIQGKVLRQLTSLEHLTIKGCPELQGFPEEAPKSLKSLTISDCPNIGCLPGEWLPTSLSRLEIRRCPLLKERFREDWPKISHIPKIYISMNVRVIPKHFSWIRF</sequence>